<comment type="caution">
    <text evidence="1">The sequence shown here is derived from an EMBL/GenBank/DDBJ whole genome shotgun (WGS) entry which is preliminary data.</text>
</comment>
<sequence>MTTYAFDEERHAIVAFWETGSGCTASTFAELPGDVPAGAVQHLARALTRLSVQAWRTYTHPASAADAQEVDSEGWRHRQDREAFGTVAEALAKPNLPSDGMLTVSYDPVEECAHRVGRALHDIGDAELSRRVGVEVRDELRAIEQAELGDLTGRARQVLALTRADASPVQVQAADKILHADPFGGPSLFTEVEPAAAAIAAAHWLQAAADVTSETTGYATTEIVQEADGIEALAHETPTLVLERLELGLSPYETVTTLIRGAMIVAEGRIPDLDELLEHVTEAEILARHHHDPGFRSTLLKSLRTTPLDPERPAHDLLEDILDGIRGCWLIYQEDASEDDGDFVDEVRAEANANRERLT</sequence>
<dbReference type="RefSeq" id="WP_208271605.1">
    <property type="nucleotide sequence ID" value="NZ_BAAAGM010000054.1"/>
</dbReference>
<evidence type="ECO:0000313" key="2">
    <source>
        <dbReference type="Proteomes" id="UP000666915"/>
    </source>
</evidence>
<gene>
    <name evidence="1" type="ORF">J4557_37765</name>
</gene>
<dbReference type="Proteomes" id="UP000666915">
    <property type="component" value="Unassembled WGS sequence"/>
</dbReference>
<reference evidence="1 2" key="1">
    <citation type="submission" date="2021-03" db="EMBL/GenBank/DDBJ databases">
        <authorList>
            <person name="Kanchanasin P."/>
            <person name="Saeng-In P."/>
            <person name="Phongsopitanun W."/>
            <person name="Yuki M."/>
            <person name="Kudo T."/>
            <person name="Ohkuma M."/>
            <person name="Tanasupawat S."/>
        </authorList>
    </citation>
    <scope>NUCLEOTIDE SEQUENCE [LARGE SCALE GENOMIC DNA]</scope>
    <source>
        <strain evidence="1 2">L46</strain>
    </source>
</reference>
<dbReference type="EMBL" id="JAGEOK010000032">
    <property type="protein sequence ID" value="MBO2443286.1"/>
    <property type="molecule type" value="Genomic_DNA"/>
</dbReference>
<keyword evidence="2" id="KW-1185">Reference proteome</keyword>
<evidence type="ECO:0008006" key="3">
    <source>
        <dbReference type="Google" id="ProtNLM"/>
    </source>
</evidence>
<proteinExistence type="predicted"/>
<evidence type="ECO:0000313" key="1">
    <source>
        <dbReference type="EMBL" id="MBO2443286.1"/>
    </source>
</evidence>
<protein>
    <recommendedName>
        <fullName evidence="3">HD domain-containing protein</fullName>
    </recommendedName>
</protein>
<name>A0ABS3RAQ4_9ACTN</name>
<organism evidence="1 2">
    <name type="scientific">Actinomadura nitritigenes</name>
    <dbReference type="NCBI Taxonomy" id="134602"/>
    <lineage>
        <taxon>Bacteria</taxon>
        <taxon>Bacillati</taxon>
        <taxon>Actinomycetota</taxon>
        <taxon>Actinomycetes</taxon>
        <taxon>Streptosporangiales</taxon>
        <taxon>Thermomonosporaceae</taxon>
        <taxon>Actinomadura</taxon>
    </lineage>
</organism>
<accession>A0ABS3RAQ4</accession>